<feature type="domain" description="Transposase IS204/IS1001/IS1096/IS1165 zinc-finger" evidence="2">
    <location>
        <begin position="48"/>
        <end position="94"/>
    </location>
</feature>
<evidence type="ECO:0000313" key="3">
    <source>
        <dbReference type="EMBL" id="THV09122.1"/>
    </source>
</evidence>
<protein>
    <submittedName>
        <fullName evidence="3">ISL3 family transposase</fullName>
    </submittedName>
</protein>
<dbReference type="InterPro" id="IPR002560">
    <property type="entry name" value="Transposase_DDE"/>
</dbReference>
<organism evidence="3 4">
    <name type="scientific">Nocardioides caeni</name>
    <dbReference type="NCBI Taxonomy" id="574700"/>
    <lineage>
        <taxon>Bacteria</taxon>
        <taxon>Bacillati</taxon>
        <taxon>Actinomycetota</taxon>
        <taxon>Actinomycetes</taxon>
        <taxon>Propionibacteriales</taxon>
        <taxon>Nocardioidaceae</taxon>
        <taxon>Nocardioides</taxon>
    </lineage>
</organism>
<dbReference type="AlphaFoldDB" id="A0A4S8N0V0"/>
<dbReference type="Pfam" id="PF14690">
    <property type="entry name" value="Zn_ribbon_ISL3"/>
    <property type="match status" value="1"/>
</dbReference>
<dbReference type="OrthoDB" id="5150170at2"/>
<dbReference type="PANTHER" id="PTHR33498">
    <property type="entry name" value="TRANSPOSASE FOR INSERTION SEQUENCE ELEMENT IS1557"/>
    <property type="match status" value="1"/>
</dbReference>
<comment type="caution">
    <text evidence="3">The sequence shown here is derived from an EMBL/GenBank/DDBJ whole genome shotgun (WGS) entry which is preliminary data.</text>
</comment>
<name>A0A4S8N0V0_9ACTN</name>
<feature type="domain" description="Transposase IS204/IS1001/IS1096/IS1165 DDE" evidence="1">
    <location>
        <begin position="167"/>
        <end position="420"/>
    </location>
</feature>
<evidence type="ECO:0000259" key="1">
    <source>
        <dbReference type="Pfam" id="PF01610"/>
    </source>
</evidence>
<dbReference type="NCBIfam" id="NF033550">
    <property type="entry name" value="transpos_ISL3"/>
    <property type="match status" value="1"/>
</dbReference>
<dbReference type="Proteomes" id="UP000307087">
    <property type="component" value="Unassembled WGS sequence"/>
</dbReference>
<proteinExistence type="predicted"/>
<sequence length="430" mass="49205">MLKPTHDADAASILFNLPGYRVLAAGHVDPDSEDAGRWALVEAVAAEGGCPDCGVLSGRIHARPVQVVKDVPCGGEALEVRVCKRRFRCQEAACARATFVEETDELPFRARFTTRLAEKTLASLRAEPRSIHAVTVESGLSWPTVMGLLTSTVDLATIPEQRLVRRLGVDEHRFRRVRYVRDHDGGVTRVEPWSIMLTGLDTGAILDVVDGRRGPAVKQWLAARPRWWRRRIEYVAMDMSSEFRAAIRKSLPRAKISVDHWHVVRLANDMVTTVRRRRIWETEQRRGRKVDTAWRYRQLLLANSSRLSTRQRARLNEVLDSDLQLKLAWGVKEHVRQLLATRHIDDFHREWAHLERAVKASNLPEAERLLKTLKAWRRELLTFCRTRITNARTEAANLNAKTFKRAGRGYRNHDNYRSRITAYAPTRTAA</sequence>
<accession>A0A4S8N0V0</accession>
<dbReference type="Pfam" id="PF01610">
    <property type="entry name" value="DDE_Tnp_ISL3"/>
    <property type="match status" value="1"/>
</dbReference>
<dbReference type="InterPro" id="IPR047951">
    <property type="entry name" value="Transpos_ISL3"/>
</dbReference>
<dbReference type="EMBL" id="STGW01000017">
    <property type="protein sequence ID" value="THV09122.1"/>
    <property type="molecule type" value="Genomic_DNA"/>
</dbReference>
<evidence type="ECO:0000313" key="4">
    <source>
        <dbReference type="Proteomes" id="UP000307087"/>
    </source>
</evidence>
<evidence type="ECO:0000259" key="2">
    <source>
        <dbReference type="Pfam" id="PF14690"/>
    </source>
</evidence>
<dbReference type="InterPro" id="IPR029261">
    <property type="entry name" value="Transposase_Znf"/>
</dbReference>
<dbReference type="RefSeq" id="WP_136564215.1">
    <property type="nucleotide sequence ID" value="NZ_BAABLS010000006.1"/>
</dbReference>
<keyword evidence="4" id="KW-1185">Reference proteome</keyword>
<dbReference type="PANTHER" id="PTHR33498:SF1">
    <property type="entry name" value="TRANSPOSASE FOR INSERTION SEQUENCE ELEMENT IS1557"/>
    <property type="match status" value="1"/>
</dbReference>
<reference evidence="3 4" key="1">
    <citation type="journal article" date="2009" name="Int. J. Syst. Evol. Microbiol.">
        <title>Nocardioides caeni sp. nov., isolated from wastewater.</title>
        <authorList>
            <person name="Yoon J.H."/>
            <person name="Kang S.J."/>
            <person name="Park S."/>
            <person name="Kim W."/>
            <person name="Oh T.K."/>
        </authorList>
    </citation>
    <scope>NUCLEOTIDE SEQUENCE [LARGE SCALE GENOMIC DNA]</scope>
    <source>
        <strain evidence="3 4">DSM 23134</strain>
    </source>
</reference>
<gene>
    <name evidence="3" type="ORF">E9934_17635</name>
</gene>